<organism evidence="2 3">
    <name type="scientific">Thalassospira indica</name>
    <dbReference type="NCBI Taxonomy" id="1891279"/>
    <lineage>
        <taxon>Bacteria</taxon>
        <taxon>Pseudomonadati</taxon>
        <taxon>Pseudomonadota</taxon>
        <taxon>Alphaproteobacteria</taxon>
        <taxon>Rhodospirillales</taxon>
        <taxon>Thalassospiraceae</taxon>
        <taxon>Thalassospira</taxon>
    </lineage>
</organism>
<feature type="domain" description="Bbp19-like phage" evidence="1">
    <location>
        <begin position="24"/>
        <end position="72"/>
    </location>
</feature>
<evidence type="ECO:0000313" key="3">
    <source>
        <dbReference type="Proteomes" id="UP000256971"/>
    </source>
</evidence>
<keyword evidence="3" id="KW-1185">Reference proteome</keyword>
<dbReference type="EMBL" id="CP031555">
    <property type="protein sequence ID" value="AXO15668.1"/>
    <property type="molecule type" value="Genomic_DNA"/>
</dbReference>
<evidence type="ECO:0000259" key="1">
    <source>
        <dbReference type="Pfam" id="PF25181"/>
    </source>
</evidence>
<gene>
    <name evidence="2" type="ORF">DY252_16630</name>
</gene>
<dbReference type="Proteomes" id="UP000256971">
    <property type="component" value="Chromosome"/>
</dbReference>
<dbReference type="InterPro" id="IPR057447">
    <property type="entry name" value="Bbp19-like_phage"/>
</dbReference>
<protein>
    <recommendedName>
        <fullName evidence="1">Bbp19-like phage domain-containing protein</fullName>
    </recommendedName>
</protein>
<name>A0ABM6Y122_9PROT</name>
<reference evidence="2 3" key="1">
    <citation type="submission" date="2018-08" db="EMBL/GenBank/DDBJ databases">
        <title>Complete genome sequence of type strain Thalassospira indica MCCC 1A01103T, isolated from isolated from deep seawater of the Indian Ocean.</title>
        <authorList>
            <person name="Liu Y."/>
        </authorList>
    </citation>
    <scope>NUCLEOTIDE SEQUENCE [LARGE SCALE GENOMIC DNA]</scope>
    <source>
        <strain evidence="2 3">PB8BT</strain>
    </source>
</reference>
<evidence type="ECO:0000313" key="2">
    <source>
        <dbReference type="EMBL" id="AXO15668.1"/>
    </source>
</evidence>
<sequence length="90" mass="10027">MTGNGWDWFEAENESLSESGSDHWQTCFARDAGAKVLADLERHFLHTALGPDASDKAIWMREGKRALVLQIRRLADCSAGDHEHHAPNAI</sequence>
<dbReference type="RefSeq" id="WP_064788458.1">
    <property type="nucleotide sequence ID" value="NZ_CP031555.1"/>
</dbReference>
<dbReference type="Pfam" id="PF25181">
    <property type="entry name" value="Phage_Bbp19"/>
    <property type="match status" value="1"/>
</dbReference>
<proteinExistence type="predicted"/>
<accession>A0ABM6Y122</accession>